<sequence length="54" mass="6196">MTWHAVSLHVRTGYTEHRPVRVSFNVLAGDRNQIVTTHGDVRIIAKFRPEEAPE</sequence>
<name>A0A917X389_9ACTN</name>
<protein>
    <submittedName>
        <fullName evidence="1">Uncharacterized protein</fullName>
    </submittedName>
</protein>
<reference evidence="1" key="2">
    <citation type="submission" date="2020-09" db="EMBL/GenBank/DDBJ databases">
        <authorList>
            <person name="Sun Q."/>
            <person name="Zhou Y."/>
        </authorList>
    </citation>
    <scope>NUCLEOTIDE SEQUENCE</scope>
    <source>
        <strain evidence="1">CGMCC 4.7312</strain>
    </source>
</reference>
<dbReference type="Proteomes" id="UP000608890">
    <property type="component" value="Unassembled WGS sequence"/>
</dbReference>
<reference evidence="1" key="1">
    <citation type="journal article" date="2014" name="Int. J. Syst. Evol. Microbiol.">
        <title>Complete genome sequence of Corynebacterium casei LMG S-19264T (=DSM 44701T), isolated from a smear-ripened cheese.</title>
        <authorList>
            <consortium name="US DOE Joint Genome Institute (JGI-PGF)"/>
            <person name="Walter F."/>
            <person name="Albersmeier A."/>
            <person name="Kalinowski J."/>
            <person name="Ruckert C."/>
        </authorList>
    </citation>
    <scope>NUCLEOTIDE SEQUENCE</scope>
    <source>
        <strain evidence="1">CGMCC 4.7312</strain>
    </source>
</reference>
<evidence type="ECO:0000313" key="2">
    <source>
        <dbReference type="Proteomes" id="UP000608890"/>
    </source>
</evidence>
<accession>A0A917X389</accession>
<keyword evidence="2" id="KW-1185">Reference proteome</keyword>
<proteinExistence type="predicted"/>
<evidence type="ECO:0000313" key="1">
    <source>
        <dbReference type="EMBL" id="GGM58075.1"/>
    </source>
</evidence>
<organism evidence="1 2">
    <name type="scientific">Micromonospora sonchi</name>
    <dbReference type="NCBI Taxonomy" id="1763543"/>
    <lineage>
        <taxon>Bacteria</taxon>
        <taxon>Bacillati</taxon>
        <taxon>Actinomycetota</taxon>
        <taxon>Actinomycetes</taxon>
        <taxon>Micromonosporales</taxon>
        <taxon>Micromonosporaceae</taxon>
        <taxon>Micromonospora</taxon>
    </lineage>
</organism>
<dbReference type="AlphaFoldDB" id="A0A917X389"/>
<dbReference type="RefSeq" id="WP_189048278.1">
    <property type="nucleotide sequence ID" value="NZ_BMNB01000029.1"/>
</dbReference>
<gene>
    <name evidence="1" type="ORF">GCM10011608_48810</name>
</gene>
<comment type="caution">
    <text evidence="1">The sequence shown here is derived from an EMBL/GenBank/DDBJ whole genome shotgun (WGS) entry which is preliminary data.</text>
</comment>
<dbReference type="EMBL" id="BMNB01000029">
    <property type="protein sequence ID" value="GGM58075.1"/>
    <property type="molecule type" value="Genomic_DNA"/>
</dbReference>